<dbReference type="VEuPathDB" id="AmoebaDB:DICPUDRAFT_23676"/>
<proteinExistence type="predicted"/>
<gene>
    <name evidence="1" type="ORF">DICPUDRAFT_23676</name>
</gene>
<evidence type="ECO:0000313" key="1">
    <source>
        <dbReference type="EMBL" id="EGC40173.1"/>
    </source>
</evidence>
<accession>F0Z7G8</accession>
<feature type="non-terminal residue" evidence="1">
    <location>
        <position position="71"/>
    </location>
</feature>
<keyword evidence="2" id="KW-1185">Reference proteome</keyword>
<dbReference type="AlphaFoldDB" id="F0Z7G8"/>
<sequence>MCPHKKYNIEDCKKKFQLKYLEDFCRDLEIFPDIEKGCTEDCKNKMGEIVKITLEKYSNIVDNYFKDAKLG</sequence>
<dbReference type="InParanoid" id="F0Z7G8"/>
<dbReference type="KEGG" id="dpp:DICPUDRAFT_23676"/>
<evidence type="ECO:0000313" key="2">
    <source>
        <dbReference type="Proteomes" id="UP000001064"/>
    </source>
</evidence>
<dbReference type="EMBL" id="GL870946">
    <property type="protein sequence ID" value="EGC40173.1"/>
    <property type="molecule type" value="Genomic_DNA"/>
</dbReference>
<organism evidence="1 2">
    <name type="scientific">Dictyostelium purpureum</name>
    <name type="common">Slime mold</name>
    <dbReference type="NCBI Taxonomy" id="5786"/>
    <lineage>
        <taxon>Eukaryota</taxon>
        <taxon>Amoebozoa</taxon>
        <taxon>Evosea</taxon>
        <taxon>Eumycetozoa</taxon>
        <taxon>Dictyostelia</taxon>
        <taxon>Dictyosteliales</taxon>
        <taxon>Dictyosteliaceae</taxon>
        <taxon>Dictyostelium</taxon>
    </lineage>
</organism>
<dbReference type="GeneID" id="10509235"/>
<name>F0Z7G8_DICPU</name>
<evidence type="ECO:0008006" key="3">
    <source>
        <dbReference type="Google" id="ProtNLM"/>
    </source>
</evidence>
<reference evidence="2" key="1">
    <citation type="journal article" date="2011" name="Genome Biol.">
        <title>Comparative genomics of the social amoebae Dictyostelium discoideum and Dictyostelium purpureum.</title>
        <authorList>
            <consortium name="US DOE Joint Genome Institute (JGI-PGF)"/>
            <person name="Sucgang R."/>
            <person name="Kuo A."/>
            <person name="Tian X."/>
            <person name="Salerno W."/>
            <person name="Parikh A."/>
            <person name="Feasley C.L."/>
            <person name="Dalin E."/>
            <person name="Tu H."/>
            <person name="Huang E."/>
            <person name="Barry K."/>
            <person name="Lindquist E."/>
            <person name="Shapiro H."/>
            <person name="Bruce D."/>
            <person name="Schmutz J."/>
            <person name="Salamov A."/>
            <person name="Fey P."/>
            <person name="Gaudet P."/>
            <person name="Anjard C."/>
            <person name="Babu M.M."/>
            <person name="Basu S."/>
            <person name="Bushmanova Y."/>
            <person name="van der Wel H."/>
            <person name="Katoh-Kurasawa M."/>
            <person name="Dinh C."/>
            <person name="Coutinho P.M."/>
            <person name="Saito T."/>
            <person name="Elias M."/>
            <person name="Schaap P."/>
            <person name="Kay R.R."/>
            <person name="Henrissat B."/>
            <person name="Eichinger L."/>
            <person name="Rivero F."/>
            <person name="Putnam N.H."/>
            <person name="West C.M."/>
            <person name="Loomis W.F."/>
            <person name="Chisholm R.L."/>
            <person name="Shaulsky G."/>
            <person name="Strassmann J.E."/>
            <person name="Queller D.C."/>
            <person name="Kuspa A."/>
            <person name="Grigoriev I.V."/>
        </authorList>
    </citation>
    <scope>NUCLEOTIDE SEQUENCE [LARGE SCALE GENOMIC DNA]</scope>
    <source>
        <strain evidence="2">QSDP1</strain>
    </source>
</reference>
<protein>
    <recommendedName>
        <fullName evidence="3">Saposin B-type domain-containing protein</fullName>
    </recommendedName>
</protein>
<dbReference type="RefSeq" id="XP_003283363.1">
    <property type="nucleotide sequence ID" value="XM_003283315.1"/>
</dbReference>
<dbReference type="Proteomes" id="UP000001064">
    <property type="component" value="Unassembled WGS sequence"/>
</dbReference>